<name>A0AAV4NFB7_CAEEX</name>
<feature type="chain" id="PRO_5043528650" description="Secreted protein" evidence="1">
    <location>
        <begin position="22"/>
        <end position="98"/>
    </location>
</feature>
<proteinExistence type="predicted"/>
<reference evidence="2 3" key="1">
    <citation type="submission" date="2021-06" db="EMBL/GenBank/DDBJ databases">
        <title>Caerostris extrusa draft genome.</title>
        <authorList>
            <person name="Kono N."/>
            <person name="Arakawa K."/>
        </authorList>
    </citation>
    <scope>NUCLEOTIDE SEQUENCE [LARGE SCALE GENOMIC DNA]</scope>
</reference>
<protein>
    <recommendedName>
        <fullName evidence="4">Secreted protein</fullName>
    </recommendedName>
</protein>
<evidence type="ECO:0000313" key="2">
    <source>
        <dbReference type="EMBL" id="GIX83010.1"/>
    </source>
</evidence>
<evidence type="ECO:0000256" key="1">
    <source>
        <dbReference type="SAM" id="SignalP"/>
    </source>
</evidence>
<accession>A0AAV4NFB7</accession>
<organism evidence="2 3">
    <name type="scientific">Caerostris extrusa</name>
    <name type="common">Bark spider</name>
    <name type="synonym">Caerostris bankana</name>
    <dbReference type="NCBI Taxonomy" id="172846"/>
    <lineage>
        <taxon>Eukaryota</taxon>
        <taxon>Metazoa</taxon>
        <taxon>Ecdysozoa</taxon>
        <taxon>Arthropoda</taxon>
        <taxon>Chelicerata</taxon>
        <taxon>Arachnida</taxon>
        <taxon>Araneae</taxon>
        <taxon>Araneomorphae</taxon>
        <taxon>Entelegynae</taxon>
        <taxon>Araneoidea</taxon>
        <taxon>Araneidae</taxon>
        <taxon>Caerostris</taxon>
    </lineage>
</organism>
<evidence type="ECO:0000313" key="3">
    <source>
        <dbReference type="Proteomes" id="UP001054945"/>
    </source>
</evidence>
<evidence type="ECO:0008006" key="4">
    <source>
        <dbReference type="Google" id="ProtNLM"/>
    </source>
</evidence>
<feature type="signal peptide" evidence="1">
    <location>
        <begin position="1"/>
        <end position="21"/>
    </location>
</feature>
<gene>
    <name evidence="2" type="ORF">CEXT_220021</name>
</gene>
<comment type="caution">
    <text evidence="2">The sequence shown here is derived from an EMBL/GenBank/DDBJ whole genome shotgun (WGS) entry which is preliminary data.</text>
</comment>
<keyword evidence="3" id="KW-1185">Reference proteome</keyword>
<keyword evidence="1" id="KW-0732">Signal</keyword>
<dbReference type="EMBL" id="BPLR01020826">
    <property type="protein sequence ID" value="GIX83010.1"/>
    <property type="molecule type" value="Genomic_DNA"/>
</dbReference>
<dbReference type="AlphaFoldDB" id="A0AAV4NFB7"/>
<sequence>MPFMLISIHLLFSLLVLQMTALKSMSFIPSLYTRIFGCVQFLSAYHSSARSVWASVACNEDPMPCTTRRSAVSETLAYRLCEILPDYSNTSNPIIIGF</sequence>
<dbReference type="Proteomes" id="UP001054945">
    <property type="component" value="Unassembled WGS sequence"/>
</dbReference>